<evidence type="ECO:0000256" key="1">
    <source>
        <dbReference type="SAM" id="MobiDB-lite"/>
    </source>
</evidence>
<dbReference type="VEuPathDB" id="FungiDB:BO97DRAFT_447329"/>
<dbReference type="EMBL" id="KZ824356">
    <property type="protein sequence ID" value="RAL06765.1"/>
    <property type="molecule type" value="Genomic_DNA"/>
</dbReference>
<dbReference type="GeneID" id="37203054"/>
<keyword evidence="3" id="KW-1185">Reference proteome</keyword>
<reference evidence="2 3" key="1">
    <citation type="submission" date="2018-02" db="EMBL/GenBank/DDBJ databases">
        <title>The genomes of Aspergillus section Nigri reveals drivers in fungal speciation.</title>
        <authorList>
            <consortium name="DOE Joint Genome Institute"/>
            <person name="Vesth T.C."/>
            <person name="Nybo J."/>
            <person name="Theobald S."/>
            <person name="Brandl J."/>
            <person name="Frisvad J.C."/>
            <person name="Nielsen K.F."/>
            <person name="Lyhne E.K."/>
            <person name="Kogle M.E."/>
            <person name="Kuo A."/>
            <person name="Riley R."/>
            <person name="Clum A."/>
            <person name="Nolan M."/>
            <person name="Lipzen A."/>
            <person name="Salamov A."/>
            <person name="Henrissat B."/>
            <person name="Wiebenga A."/>
            <person name="De vries R.P."/>
            <person name="Grigoriev I.V."/>
            <person name="Mortensen U.H."/>
            <person name="Andersen M.R."/>
            <person name="Baker S.E."/>
        </authorList>
    </citation>
    <scope>NUCLEOTIDE SEQUENCE [LARGE SCALE GENOMIC DNA]</scope>
    <source>
        <strain evidence="2 3">CBS 101889</strain>
    </source>
</reference>
<evidence type="ECO:0000313" key="2">
    <source>
        <dbReference type="EMBL" id="RAL06765.1"/>
    </source>
</evidence>
<sequence length="652" mass="70512">MPSFPSRPLVRPRDDSSLQLSYQFPHRVHTAAGYPLLAPNGSSIIVYGYETGLKVVWRGGKPFAAEKASIATAGKPQKAAPPPSDDAVMIIDSDDESIAEVQSSVSKEEPKYDFEEEEPEVDPAHPYERILRQVDIPLGSRVLHLAAPRILPETARSSLDPFPPTLNEVIVIAAVCADYSTRVITLPLSPPHPAQTKIGIQTISISGGVSHQELPRGLSLTFTYQETEKTEQSLSRSPQYAPGRWDLLVATHSAESAGLLLIHRIPIAAGHQLCDDEIETTRRYLPAPATNISFNPSGYPTPRHSTLLVAFHSGCVKVYSCFATKPFKASHRSSGVQSDSEISQTEGKWLISLYPGFEQNVSGPAKRKTVVSAEWVLGGRAIMVLMSDGEWGVWDIEGTGPGSIKGPLQRQASVQGVTGGSLTTFSVSGRLLSPLPSGHSETGGPSFEYRPRFAPLTPSTKRLREDTLLKGGSTGTASSSLCGGISVYQTNAWNDPMPDESILLRHGNQTAVISSLLSLWRNAIKASGTFDSSNRCRVSTLQDITLMGERLKGIGHLPVSLSRTRGSEQQPFDFILTAEHRVLILAPRLVEPEPVPTGSKAAVGATSSEIDQQRLHRGELDVGGMDRLLSDMANAKRSIGMGSPIKRIRNFT</sequence>
<dbReference type="Gene3D" id="2.130.10.10">
    <property type="entry name" value="YVTN repeat-like/Quinoprotein amine dehydrogenase"/>
    <property type="match status" value="1"/>
</dbReference>
<dbReference type="RefSeq" id="XP_025545919.1">
    <property type="nucleotide sequence ID" value="XM_025698765.1"/>
</dbReference>
<accession>A0A395HHX0</accession>
<evidence type="ECO:0000313" key="3">
    <source>
        <dbReference type="Proteomes" id="UP000248961"/>
    </source>
</evidence>
<proteinExistence type="predicted"/>
<name>A0A395HHX0_ASPHC</name>
<feature type="region of interest" description="Disordered" evidence="1">
    <location>
        <begin position="100"/>
        <end position="126"/>
    </location>
</feature>
<dbReference type="InterPro" id="IPR015943">
    <property type="entry name" value="WD40/YVTN_repeat-like_dom_sf"/>
</dbReference>
<dbReference type="OrthoDB" id="5323870at2759"/>
<dbReference type="AlphaFoldDB" id="A0A395HHX0"/>
<gene>
    <name evidence="2" type="ORF">BO97DRAFT_447329</name>
</gene>
<organism evidence="2 3">
    <name type="scientific">Aspergillus homomorphus (strain CBS 101889)</name>
    <dbReference type="NCBI Taxonomy" id="1450537"/>
    <lineage>
        <taxon>Eukaryota</taxon>
        <taxon>Fungi</taxon>
        <taxon>Dikarya</taxon>
        <taxon>Ascomycota</taxon>
        <taxon>Pezizomycotina</taxon>
        <taxon>Eurotiomycetes</taxon>
        <taxon>Eurotiomycetidae</taxon>
        <taxon>Eurotiales</taxon>
        <taxon>Aspergillaceae</taxon>
        <taxon>Aspergillus</taxon>
        <taxon>Aspergillus subgen. Circumdati</taxon>
    </lineage>
</organism>
<protein>
    <recommendedName>
        <fullName evidence="4">Nucleoporin NUP37</fullName>
    </recommendedName>
</protein>
<evidence type="ECO:0008006" key="4">
    <source>
        <dbReference type="Google" id="ProtNLM"/>
    </source>
</evidence>
<dbReference type="Proteomes" id="UP000248961">
    <property type="component" value="Unassembled WGS sequence"/>
</dbReference>
<dbReference type="STRING" id="1450537.A0A395HHX0"/>